<dbReference type="CDD" id="cd22997">
    <property type="entry name" value="GT_LH"/>
    <property type="match status" value="1"/>
</dbReference>
<evidence type="ECO:0000313" key="4">
    <source>
        <dbReference type="Proteomes" id="UP001642720"/>
    </source>
</evidence>
<proteinExistence type="predicted"/>
<dbReference type="EMBL" id="PPTA01000010">
    <property type="protein sequence ID" value="TFB00945.1"/>
    <property type="molecule type" value="Genomic_DNA"/>
</dbReference>
<dbReference type="PANTHER" id="PTHR36587:SF2">
    <property type="entry name" value="EXPRESSION SITE-ASSOCIATED GENE 3 (ESAG3)-LIKE PROTEIN"/>
    <property type="match status" value="1"/>
</dbReference>
<sequence>MRRASPRVFANLFNSSNKEYRVLPSHKHHGQPTSTRNSLRRRCSLLLYQGALWQLIFLVILTTSLFFSAMSASSQLQHGTPPTSKTPPSSLLPLEALEALTPIPPKTTTAGARRLRIFMPADSPHPNLCKSILSAVALGYPLPTLLNWSGEFNRPEWHFSGSHIAKLESLLAVIEEMLSRADMDGGADDDDLAVLVDAYDIWFQLPPSVLIQRYHQLNSEANQRLRKLWEAAAPSSSSSSSSNFPIPPPKQSIIVTAAKDCQPDGESGSDPHYGHWPPSPMPPDLYGPETDTILPLLFDPARKYKKIRPRCINSGMIMGTMSSLRQVLRRCKRKIASVVLGGRQLWSDQALLGEVLGDQEIWREWVTQQLSPSWNGSASIYDLEVLSPEVRDIAAKALIGEQFEFGIGLDYNFTTIPATCSAEEDGYFVKMDDANAVLAESLKAGVPNPPRISSIPEDLLRLQDEEGEEQGPLSQISWGNVPLYTDFFFGVVPVGIHHNAYIDGLKPWRLKNWWNLMWFYPRLRDLVTAHLRPPSQDAGVAEPRPLLNMSSPGGEESLVYWPPEMQRSKKQVTVFEPAHGQRPARLVPIDWDGVCQKGSTPWYEALFGDGKGPLEA</sequence>
<keyword evidence="4" id="KW-1185">Reference proteome</keyword>
<gene>
    <name evidence="3" type="ORF">CCMA1212_007383</name>
</gene>
<keyword evidence="2" id="KW-0812">Transmembrane</keyword>
<dbReference type="RefSeq" id="XP_073557146.1">
    <property type="nucleotide sequence ID" value="XM_073704553.1"/>
</dbReference>
<evidence type="ECO:0000256" key="1">
    <source>
        <dbReference type="SAM" id="MobiDB-lite"/>
    </source>
</evidence>
<feature type="region of interest" description="Disordered" evidence="1">
    <location>
        <begin position="261"/>
        <end position="282"/>
    </location>
</feature>
<protein>
    <submittedName>
        <fullName evidence="3">Uncharacterized protein</fullName>
    </submittedName>
</protein>
<evidence type="ECO:0000256" key="2">
    <source>
        <dbReference type="SAM" id="Phobius"/>
    </source>
</evidence>
<dbReference type="GeneID" id="300579003"/>
<accession>A0ABY2H0B8</accession>
<name>A0ABY2H0B8_9HYPO</name>
<reference evidence="3 4" key="1">
    <citation type="submission" date="2018-01" db="EMBL/GenBank/DDBJ databases">
        <title>Genome characterization of the sugarcane-associated fungus Trichoderma ghanense CCMA-1212 and their application in lignocelulose bioconversion.</title>
        <authorList>
            <person name="Steindorff A.S."/>
            <person name="Mendes T.D."/>
            <person name="Vilela E.S.D."/>
            <person name="Rodrigues D.S."/>
            <person name="Formighieri E.F."/>
            <person name="Melo I.S."/>
            <person name="Favaro L.C.L."/>
        </authorList>
    </citation>
    <scope>NUCLEOTIDE SEQUENCE [LARGE SCALE GENOMIC DNA]</scope>
    <source>
        <strain evidence="3 4">CCMA-1212</strain>
    </source>
</reference>
<feature type="transmembrane region" description="Helical" evidence="2">
    <location>
        <begin position="45"/>
        <end position="67"/>
    </location>
</feature>
<dbReference type="Proteomes" id="UP001642720">
    <property type="component" value="Unassembled WGS sequence"/>
</dbReference>
<keyword evidence="2" id="KW-1133">Transmembrane helix</keyword>
<organism evidence="3 4">
    <name type="scientific">Trichoderma ghanense</name>
    <dbReference type="NCBI Taxonomy" id="65468"/>
    <lineage>
        <taxon>Eukaryota</taxon>
        <taxon>Fungi</taxon>
        <taxon>Dikarya</taxon>
        <taxon>Ascomycota</taxon>
        <taxon>Pezizomycotina</taxon>
        <taxon>Sordariomycetes</taxon>
        <taxon>Hypocreomycetidae</taxon>
        <taxon>Hypocreales</taxon>
        <taxon>Hypocreaceae</taxon>
        <taxon>Trichoderma</taxon>
    </lineage>
</organism>
<evidence type="ECO:0000313" key="3">
    <source>
        <dbReference type="EMBL" id="TFB00945.1"/>
    </source>
</evidence>
<dbReference type="PANTHER" id="PTHR36587">
    <property type="entry name" value="EXPRESSION SITE-ASSOCIATED GENE 3 (ESAG3)-LIKE PROTEIN"/>
    <property type="match status" value="1"/>
</dbReference>
<comment type="caution">
    <text evidence="3">The sequence shown here is derived from an EMBL/GenBank/DDBJ whole genome shotgun (WGS) entry which is preliminary data.</text>
</comment>
<keyword evidence="2" id="KW-0472">Membrane</keyword>